<comment type="caution">
    <text evidence="1">The sequence shown here is derived from an EMBL/GenBank/DDBJ whole genome shotgun (WGS) entry which is preliminary data.</text>
</comment>
<dbReference type="EMBL" id="NEVQ01000013">
    <property type="protein sequence ID" value="OZI56495.1"/>
    <property type="molecule type" value="Genomic_DNA"/>
</dbReference>
<dbReference type="Proteomes" id="UP000216885">
    <property type="component" value="Unassembled WGS sequence"/>
</dbReference>
<dbReference type="Gene3D" id="3.40.50.300">
    <property type="entry name" value="P-loop containing nucleotide triphosphate hydrolases"/>
    <property type="match status" value="1"/>
</dbReference>
<organism evidence="1 2">
    <name type="scientific">Bordetella genomosp. 4</name>
    <dbReference type="NCBI Taxonomy" id="463044"/>
    <lineage>
        <taxon>Bacteria</taxon>
        <taxon>Pseudomonadati</taxon>
        <taxon>Pseudomonadota</taxon>
        <taxon>Betaproteobacteria</taxon>
        <taxon>Burkholderiales</taxon>
        <taxon>Alcaligenaceae</taxon>
        <taxon>Bordetella</taxon>
    </lineage>
</organism>
<accession>A0A261U4F2</accession>
<name>A0A261U4F2_9BORD</name>
<reference evidence="1 2" key="1">
    <citation type="submission" date="2017-05" db="EMBL/GenBank/DDBJ databases">
        <title>Complete and WGS of Bordetella genogroups.</title>
        <authorList>
            <person name="Spilker T."/>
            <person name="LiPuma J."/>
        </authorList>
    </citation>
    <scope>NUCLEOTIDE SEQUENCE [LARGE SCALE GENOMIC DNA]</scope>
    <source>
        <strain evidence="1 2">AU9919</strain>
    </source>
</reference>
<keyword evidence="2" id="KW-1185">Reference proteome</keyword>
<dbReference type="AlphaFoldDB" id="A0A261U4F2"/>
<protein>
    <submittedName>
        <fullName evidence="1">DUF1611 domain-containing protein</fullName>
    </submittedName>
</protein>
<gene>
    <name evidence="1" type="ORF">CAL20_13790</name>
</gene>
<dbReference type="InterPro" id="IPR027417">
    <property type="entry name" value="P-loop_NTPase"/>
</dbReference>
<proteinExistence type="predicted"/>
<evidence type="ECO:0000313" key="1">
    <source>
        <dbReference type="EMBL" id="OZI56495.1"/>
    </source>
</evidence>
<sequence length="350" mass="37009">MDMYDLDLHQRLQHCKTAYSTRHVDLSMATDLVTTVSPRAGDLVLAVVSKLGHHKALESRDGRRCTLFVGDEIVVAYGNRYAPDQFEAEIRGDLGPCDLVAAGGIASNVLSRSAKTSAATTITPVGLLADRTGRILNVADAALPTLREPKTARVYAVIGASMNAGKTTTAVSLIRGFRAAGYRVGSAKVTGTGAGGDLWRMMDAGARPALDFTSAGVVSTYKVEHAELLRICFTLASHAMRTGIDVLVLEIADGLYQRETAMLLQSPEFQQLVDGVFFAARDALGAKAGVDWLARHHLKTLAISGIITIAPLAIQEATEAVGLPVLGLDALGDPAMLEELTGAESVQAVL</sequence>
<dbReference type="SUPFAM" id="SSF52540">
    <property type="entry name" value="P-loop containing nucleoside triphosphate hydrolases"/>
    <property type="match status" value="1"/>
</dbReference>
<evidence type="ECO:0000313" key="2">
    <source>
        <dbReference type="Proteomes" id="UP000216885"/>
    </source>
</evidence>